<feature type="transmembrane region" description="Helical" evidence="1">
    <location>
        <begin position="12"/>
        <end position="34"/>
    </location>
</feature>
<keyword evidence="1" id="KW-0472">Membrane</keyword>
<keyword evidence="1" id="KW-1133">Transmembrane helix</keyword>
<comment type="caution">
    <text evidence="2">The sequence shown here is derived from an EMBL/GenBank/DDBJ whole genome shotgun (WGS) entry which is preliminary data.</text>
</comment>
<evidence type="ECO:0000313" key="2">
    <source>
        <dbReference type="EMBL" id="KHJ66175.1"/>
    </source>
</evidence>
<sequence>MACAERSGTRQRLYGVAPYFILTGTFLNGFYIAAQHNAAELSKGGNAGSGVKRHTPGMACAERSGMRQRLYGVAPYFILTGTFLNVSSLIYRRKKTRFYKQVS</sequence>
<organism evidence="2 3">
    <name type="scientific">Pantoea rodasii</name>
    <dbReference type="NCBI Taxonomy" id="1076549"/>
    <lineage>
        <taxon>Bacteria</taxon>
        <taxon>Pseudomonadati</taxon>
        <taxon>Pseudomonadota</taxon>
        <taxon>Gammaproteobacteria</taxon>
        <taxon>Enterobacterales</taxon>
        <taxon>Erwiniaceae</taxon>
        <taxon>Pantoea</taxon>
    </lineage>
</organism>
<gene>
    <name evidence="2" type="ORF">QU24_20600</name>
</gene>
<accession>A0A0B1R532</accession>
<reference evidence="2 3" key="1">
    <citation type="submission" date="2014-11" db="EMBL/GenBank/DDBJ databases">
        <title>Genome sequencing of Pantoea rodasii ND03.</title>
        <authorList>
            <person name="Muhamad Yunos N.Y."/>
            <person name="Chan K.-G."/>
        </authorList>
    </citation>
    <scope>NUCLEOTIDE SEQUENCE [LARGE SCALE GENOMIC DNA]</scope>
    <source>
        <strain evidence="2 3">ND03</strain>
    </source>
</reference>
<feature type="transmembrane region" description="Helical" evidence="1">
    <location>
        <begin position="73"/>
        <end position="91"/>
    </location>
</feature>
<dbReference type="AlphaFoldDB" id="A0A0B1R532"/>
<dbReference type="EMBL" id="JTJJ01000091">
    <property type="protein sequence ID" value="KHJ66175.1"/>
    <property type="molecule type" value="Genomic_DNA"/>
</dbReference>
<evidence type="ECO:0000313" key="3">
    <source>
        <dbReference type="Proteomes" id="UP000030853"/>
    </source>
</evidence>
<proteinExistence type="predicted"/>
<protein>
    <submittedName>
        <fullName evidence="2">Uncharacterized protein</fullName>
    </submittedName>
</protein>
<keyword evidence="1" id="KW-0812">Transmembrane</keyword>
<evidence type="ECO:0000256" key="1">
    <source>
        <dbReference type="SAM" id="Phobius"/>
    </source>
</evidence>
<dbReference type="Proteomes" id="UP000030853">
    <property type="component" value="Unassembled WGS sequence"/>
</dbReference>
<name>A0A0B1R532_9GAMM</name>